<organism evidence="2 3">
    <name type="scientific">Nocardiopsis mangrovi</name>
    <dbReference type="NCBI Taxonomy" id="1179818"/>
    <lineage>
        <taxon>Bacteria</taxon>
        <taxon>Bacillati</taxon>
        <taxon>Actinomycetota</taxon>
        <taxon>Actinomycetes</taxon>
        <taxon>Streptosporangiales</taxon>
        <taxon>Nocardiopsidaceae</taxon>
        <taxon>Nocardiopsis</taxon>
    </lineage>
</organism>
<dbReference type="InterPro" id="IPR007278">
    <property type="entry name" value="DUF397"/>
</dbReference>
<keyword evidence="3" id="KW-1185">Reference proteome</keyword>
<evidence type="ECO:0000259" key="1">
    <source>
        <dbReference type="Pfam" id="PF04149"/>
    </source>
</evidence>
<name>A0ABV9DXW8_9ACTN</name>
<comment type="caution">
    <text evidence="2">The sequence shown here is derived from an EMBL/GenBank/DDBJ whole genome shotgun (WGS) entry which is preliminary data.</text>
</comment>
<feature type="domain" description="DUF397" evidence="1">
    <location>
        <begin position="43"/>
        <end position="94"/>
    </location>
</feature>
<sequence>MEVALDFRKSSYSANESACVEVAVQPVVAAAYSPRNRNLTEPRFRTSSFSGSGDNCVQVADLPEGAALRDSKNPQDGHLSLAATEWVAFLGAVKRMGL</sequence>
<dbReference type="RefSeq" id="WP_378574239.1">
    <property type="nucleotide sequence ID" value="NZ_JBHSFQ010000010.1"/>
</dbReference>
<dbReference type="Pfam" id="PF04149">
    <property type="entry name" value="DUF397"/>
    <property type="match status" value="1"/>
</dbReference>
<protein>
    <submittedName>
        <fullName evidence="2">DUF397 domain-containing protein</fullName>
    </submittedName>
</protein>
<evidence type="ECO:0000313" key="2">
    <source>
        <dbReference type="EMBL" id="MFC4562774.1"/>
    </source>
</evidence>
<evidence type="ECO:0000313" key="3">
    <source>
        <dbReference type="Proteomes" id="UP001595923"/>
    </source>
</evidence>
<accession>A0ABV9DXW8</accession>
<proteinExistence type="predicted"/>
<reference evidence="3" key="1">
    <citation type="journal article" date="2019" name="Int. J. Syst. Evol. Microbiol.">
        <title>The Global Catalogue of Microorganisms (GCM) 10K type strain sequencing project: providing services to taxonomists for standard genome sequencing and annotation.</title>
        <authorList>
            <consortium name="The Broad Institute Genomics Platform"/>
            <consortium name="The Broad Institute Genome Sequencing Center for Infectious Disease"/>
            <person name="Wu L."/>
            <person name="Ma J."/>
        </authorList>
    </citation>
    <scope>NUCLEOTIDE SEQUENCE [LARGE SCALE GENOMIC DNA]</scope>
    <source>
        <strain evidence="3">XZYJ18</strain>
    </source>
</reference>
<gene>
    <name evidence="2" type="ORF">ACFO4E_12985</name>
</gene>
<dbReference type="Proteomes" id="UP001595923">
    <property type="component" value="Unassembled WGS sequence"/>
</dbReference>
<dbReference type="EMBL" id="JBHSFQ010000010">
    <property type="protein sequence ID" value="MFC4562774.1"/>
    <property type="molecule type" value="Genomic_DNA"/>
</dbReference>